<feature type="domain" description="Rhodanese" evidence="1">
    <location>
        <begin position="18"/>
        <end position="103"/>
    </location>
</feature>
<dbReference type="GO" id="GO:0016740">
    <property type="term" value="F:transferase activity"/>
    <property type="evidence" value="ECO:0007669"/>
    <property type="project" value="UniProtKB-KW"/>
</dbReference>
<name>A0A4Q7U7D7_PSEST</name>
<dbReference type="PANTHER" id="PTHR43031:SF1">
    <property type="entry name" value="PYRIDINE NUCLEOTIDE-DISULPHIDE OXIDOREDUCTASE"/>
    <property type="match status" value="1"/>
</dbReference>
<dbReference type="InterPro" id="IPR001763">
    <property type="entry name" value="Rhodanese-like_dom"/>
</dbReference>
<proteinExistence type="predicted"/>
<keyword evidence="2" id="KW-0808">Transferase</keyword>
<reference evidence="2 3" key="1">
    <citation type="submission" date="2019-02" db="EMBL/GenBank/DDBJ databases">
        <title>Sequencing the genomes of 1000 actinobacteria strains.</title>
        <authorList>
            <person name="Klenk H.-P."/>
        </authorList>
    </citation>
    <scope>NUCLEOTIDE SEQUENCE [LARGE SCALE GENOMIC DNA]</scope>
    <source>
        <strain evidence="2 3">DSM 45779</strain>
    </source>
</reference>
<dbReference type="AlphaFoldDB" id="A0A4Q7U7D7"/>
<organism evidence="2 3">
    <name type="scientific">Pseudonocardia sediminis</name>
    <dbReference type="NCBI Taxonomy" id="1397368"/>
    <lineage>
        <taxon>Bacteria</taxon>
        <taxon>Bacillati</taxon>
        <taxon>Actinomycetota</taxon>
        <taxon>Actinomycetes</taxon>
        <taxon>Pseudonocardiales</taxon>
        <taxon>Pseudonocardiaceae</taxon>
        <taxon>Pseudonocardia</taxon>
    </lineage>
</organism>
<dbReference type="InterPro" id="IPR050229">
    <property type="entry name" value="GlpE_sulfurtransferase"/>
</dbReference>
<dbReference type="Gene3D" id="3.40.250.10">
    <property type="entry name" value="Rhodanese-like domain"/>
    <property type="match status" value="1"/>
</dbReference>
<comment type="caution">
    <text evidence="2">The sequence shown here is derived from an EMBL/GenBank/DDBJ whole genome shotgun (WGS) entry which is preliminary data.</text>
</comment>
<dbReference type="EMBL" id="SHKL01000002">
    <property type="protein sequence ID" value="RZT75444.1"/>
    <property type="molecule type" value="Genomic_DNA"/>
</dbReference>
<gene>
    <name evidence="2" type="ORF">EV383_6184</name>
</gene>
<dbReference type="OrthoDB" id="9800872at2"/>
<dbReference type="CDD" id="cd00158">
    <property type="entry name" value="RHOD"/>
    <property type="match status" value="1"/>
</dbReference>
<dbReference type="Pfam" id="PF00581">
    <property type="entry name" value="Rhodanese"/>
    <property type="match status" value="1"/>
</dbReference>
<dbReference type="RefSeq" id="WP_130295298.1">
    <property type="nucleotide sequence ID" value="NZ_SHKL01000002.1"/>
</dbReference>
<evidence type="ECO:0000313" key="2">
    <source>
        <dbReference type="EMBL" id="RZT75444.1"/>
    </source>
</evidence>
<keyword evidence="3" id="KW-1185">Reference proteome</keyword>
<dbReference type="Proteomes" id="UP000291591">
    <property type="component" value="Unassembled WGS sequence"/>
</dbReference>
<evidence type="ECO:0000259" key="1">
    <source>
        <dbReference type="PROSITE" id="PS50206"/>
    </source>
</evidence>
<accession>A0A4Q7U7D7</accession>
<sequence length="112" mass="11299">MTTPEIPQVNPAEAAELARSGALLLDVREPDEWRAGHIDGAVHVPLGDLDPGAVGTGRPVIAICRSGNRSGKAAVVLAGAGIDVRNLAGGMKAWDAAGLPFLDDSGRPGAVG</sequence>
<dbReference type="PANTHER" id="PTHR43031">
    <property type="entry name" value="FAD-DEPENDENT OXIDOREDUCTASE"/>
    <property type="match status" value="1"/>
</dbReference>
<dbReference type="PROSITE" id="PS50206">
    <property type="entry name" value="RHODANESE_3"/>
    <property type="match status" value="1"/>
</dbReference>
<dbReference type="SUPFAM" id="SSF52821">
    <property type="entry name" value="Rhodanese/Cell cycle control phosphatase"/>
    <property type="match status" value="1"/>
</dbReference>
<dbReference type="InterPro" id="IPR036873">
    <property type="entry name" value="Rhodanese-like_dom_sf"/>
</dbReference>
<evidence type="ECO:0000313" key="3">
    <source>
        <dbReference type="Proteomes" id="UP000291591"/>
    </source>
</evidence>
<dbReference type="SMART" id="SM00450">
    <property type="entry name" value="RHOD"/>
    <property type="match status" value="1"/>
</dbReference>
<protein>
    <submittedName>
        <fullName evidence="2">Rhodanese-related sulfurtransferase</fullName>
    </submittedName>
</protein>